<evidence type="ECO:0000313" key="3">
    <source>
        <dbReference type="Proteomes" id="UP000013117"/>
    </source>
</evidence>
<comment type="caution">
    <text evidence="2">The sequence shown here is derived from an EMBL/GenBank/DDBJ whole genome shotgun (WGS) entry which is preliminary data.</text>
</comment>
<organism evidence="2 3">
    <name type="scientific">Acinetobacter gerneri DSM 14967 = CIP 107464 = MTCC 9824</name>
    <dbReference type="NCBI Taxonomy" id="1120926"/>
    <lineage>
        <taxon>Bacteria</taxon>
        <taxon>Pseudomonadati</taxon>
        <taxon>Pseudomonadota</taxon>
        <taxon>Gammaproteobacteria</taxon>
        <taxon>Moraxellales</taxon>
        <taxon>Moraxellaceae</taxon>
        <taxon>Acinetobacter</taxon>
    </lineage>
</organism>
<dbReference type="InterPro" id="IPR004675">
    <property type="entry name" value="AhpD_core"/>
</dbReference>
<dbReference type="Proteomes" id="UP000013117">
    <property type="component" value="Unassembled WGS sequence"/>
</dbReference>
<keyword evidence="3" id="KW-1185">Reference proteome</keyword>
<dbReference type="PATRIC" id="fig|1120926.3.peg.503"/>
<dbReference type="InterPro" id="IPR003779">
    <property type="entry name" value="CMD-like"/>
</dbReference>
<proteinExistence type="predicted"/>
<dbReference type="PANTHER" id="PTHR34846">
    <property type="entry name" value="4-CARBOXYMUCONOLACTONE DECARBOXYLASE FAMILY PROTEIN (AFU_ORTHOLOGUE AFUA_6G11590)"/>
    <property type="match status" value="1"/>
</dbReference>
<dbReference type="GeneID" id="84207953"/>
<dbReference type="SUPFAM" id="SSF69118">
    <property type="entry name" value="AhpD-like"/>
    <property type="match status" value="1"/>
</dbReference>
<dbReference type="Gene3D" id="1.20.1290.10">
    <property type="entry name" value="AhpD-like"/>
    <property type="match status" value="1"/>
</dbReference>
<accession>N8ZNA7</accession>
<dbReference type="InterPro" id="IPR029032">
    <property type="entry name" value="AhpD-like"/>
</dbReference>
<dbReference type="NCBIfam" id="TIGR00778">
    <property type="entry name" value="ahpD_dom"/>
    <property type="match status" value="1"/>
</dbReference>
<dbReference type="STRING" id="202952.GCA_000747725_03891"/>
<dbReference type="PANTHER" id="PTHR34846:SF10">
    <property type="entry name" value="CYTOPLASMIC PROTEIN"/>
    <property type="match status" value="1"/>
</dbReference>
<sequence length="151" mass="17263">MQRVNLGKAAPELYKAVAELDQLAMQKIKQAKIADGFAHLLKLRASQINQCAFCIRMHSHDALKSGETIDRIVLLDAWRECEYFTEKEQVALILVEEMTLLAVQHFPEQSYQKAREQLSDEEIAAIEWIAIVINAWNRIAIASHYRVAAEQ</sequence>
<name>N8ZNA7_9GAMM</name>
<dbReference type="AlphaFoldDB" id="N8ZNA7"/>
<reference evidence="2 3" key="1">
    <citation type="submission" date="2013-02" db="EMBL/GenBank/DDBJ databases">
        <title>The Genome Sequence of Acinetobacter gerneri CIP 107464.</title>
        <authorList>
            <consortium name="The Broad Institute Genome Sequencing Platform"/>
            <consortium name="The Broad Institute Genome Sequencing Center for Infectious Disease"/>
            <person name="Cerqueira G."/>
            <person name="Feldgarden M."/>
            <person name="Courvalin P."/>
            <person name="Perichon B."/>
            <person name="Grillot-Courvalin C."/>
            <person name="Clermont D."/>
            <person name="Rocha E."/>
            <person name="Yoon E.-J."/>
            <person name="Nemec A."/>
            <person name="Walker B."/>
            <person name="Young S.K."/>
            <person name="Zeng Q."/>
            <person name="Gargeya S."/>
            <person name="Fitzgerald M."/>
            <person name="Haas B."/>
            <person name="Abouelleil A."/>
            <person name="Alvarado L."/>
            <person name="Arachchi H.M."/>
            <person name="Berlin A.M."/>
            <person name="Chapman S.B."/>
            <person name="Dewar J."/>
            <person name="Goldberg J."/>
            <person name="Griggs A."/>
            <person name="Gujja S."/>
            <person name="Hansen M."/>
            <person name="Howarth C."/>
            <person name="Imamovic A."/>
            <person name="Larimer J."/>
            <person name="McCowan C."/>
            <person name="Murphy C."/>
            <person name="Neiman D."/>
            <person name="Pearson M."/>
            <person name="Priest M."/>
            <person name="Roberts A."/>
            <person name="Saif S."/>
            <person name="Shea T."/>
            <person name="Sisk P."/>
            <person name="Sykes S."/>
            <person name="Wortman J."/>
            <person name="Nusbaum C."/>
            <person name="Birren B."/>
        </authorList>
    </citation>
    <scope>NUCLEOTIDE SEQUENCE [LARGE SCALE GENOMIC DNA]</scope>
    <source>
        <strain evidence="2 3">CIP 107464</strain>
    </source>
</reference>
<dbReference type="Pfam" id="PF02627">
    <property type="entry name" value="CMD"/>
    <property type="match status" value="1"/>
</dbReference>
<evidence type="ECO:0000259" key="1">
    <source>
        <dbReference type="Pfam" id="PF02627"/>
    </source>
</evidence>
<dbReference type="EMBL" id="APPN01000046">
    <property type="protein sequence ID" value="ENV35239.1"/>
    <property type="molecule type" value="Genomic_DNA"/>
</dbReference>
<protein>
    <recommendedName>
        <fullName evidence="1">Carboxymuconolactone decarboxylase-like domain-containing protein</fullName>
    </recommendedName>
</protein>
<dbReference type="HOGENOM" id="CLU_082760_6_0_6"/>
<dbReference type="eggNOG" id="COG2128">
    <property type="taxonomic scope" value="Bacteria"/>
</dbReference>
<evidence type="ECO:0000313" key="2">
    <source>
        <dbReference type="EMBL" id="ENV35239.1"/>
    </source>
</evidence>
<dbReference type="OrthoDB" id="9801997at2"/>
<dbReference type="GO" id="GO:0051920">
    <property type="term" value="F:peroxiredoxin activity"/>
    <property type="evidence" value="ECO:0007669"/>
    <property type="project" value="InterPro"/>
</dbReference>
<feature type="domain" description="Carboxymuconolactone decarboxylase-like" evidence="1">
    <location>
        <begin position="11"/>
        <end position="97"/>
    </location>
</feature>
<dbReference type="RefSeq" id="WP_004855158.1">
    <property type="nucleotide sequence ID" value="NZ_ASYY01000047.1"/>
</dbReference>
<gene>
    <name evidence="2" type="ORF">F960_00537</name>
</gene>